<dbReference type="AlphaFoldDB" id="A0A059EZL2"/>
<name>A0A059EZL2_9MICR</name>
<proteinExistence type="predicted"/>
<evidence type="ECO:0000313" key="2">
    <source>
        <dbReference type="Proteomes" id="UP000030655"/>
    </source>
</evidence>
<accession>A0A059EZL2</accession>
<protein>
    <submittedName>
        <fullName evidence="1">Uncharacterized protein</fullName>
    </submittedName>
</protein>
<dbReference type="HOGENOM" id="CLU_3335442_0_0_1"/>
<reference evidence="2" key="1">
    <citation type="submission" date="2013-02" db="EMBL/GenBank/DDBJ databases">
        <authorList>
            <consortium name="The Broad Institute Genome Sequencing Platform"/>
            <person name="Cuomo C."/>
            <person name="Becnel J."/>
            <person name="Sanscrainte N."/>
            <person name="Walker B."/>
            <person name="Young S.K."/>
            <person name="Zeng Q."/>
            <person name="Gargeya S."/>
            <person name="Fitzgerald M."/>
            <person name="Haas B."/>
            <person name="Abouelleil A."/>
            <person name="Alvarado L."/>
            <person name="Arachchi H.M."/>
            <person name="Berlin A.M."/>
            <person name="Chapman S.B."/>
            <person name="Dewar J."/>
            <person name="Goldberg J."/>
            <person name="Griggs A."/>
            <person name="Gujja S."/>
            <person name="Hansen M."/>
            <person name="Howarth C."/>
            <person name="Imamovic A."/>
            <person name="Larimer J."/>
            <person name="McCowan C."/>
            <person name="Murphy C."/>
            <person name="Neiman D."/>
            <person name="Pearson M."/>
            <person name="Priest M."/>
            <person name="Roberts A."/>
            <person name="Saif S."/>
            <person name="Shea T."/>
            <person name="Sisk P."/>
            <person name="Sykes S."/>
            <person name="Wortman J."/>
            <person name="Nusbaum C."/>
            <person name="Birren B."/>
        </authorList>
    </citation>
    <scope>NUCLEOTIDE SEQUENCE [LARGE SCALE GENOMIC DNA]</scope>
    <source>
        <strain evidence="2">PRA339</strain>
    </source>
</reference>
<keyword evidence="2" id="KW-1185">Reference proteome</keyword>
<dbReference type="Proteomes" id="UP000030655">
    <property type="component" value="Unassembled WGS sequence"/>
</dbReference>
<organism evidence="1 2">
    <name type="scientific">Anncaliia algerae PRA339</name>
    <dbReference type="NCBI Taxonomy" id="1288291"/>
    <lineage>
        <taxon>Eukaryota</taxon>
        <taxon>Fungi</taxon>
        <taxon>Fungi incertae sedis</taxon>
        <taxon>Microsporidia</taxon>
        <taxon>Tubulinosematoidea</taxon>
        <taxon>Tubulinosematidae</taxon>
        <taxon>Anncaliia</taxon>
    </lineage>
</organism>
<dbReference type="VEuPathDB" id="MicrosporidiaDB:H312_02420"/>
<dbReference type="EMBL" id="KK365198">
    <property type="protein sequence ID" value="KCZ80174.1"/>
    <property type="molecule type" value="Genomic_DNA"/>
</dbReference>
<evidence type="ECO:0000313" key="1">
    <source>
        <dbReference type="EMBL" id="KCZ80174.1"/>
    </source>
</evidence>
<sequence>MTKGPLKERRKDFLIEIIFFDEFKENTYGKMLFYQKLN</sequence>
<reference evidence="1 2" key="2">
    <citation type="submission" date="2014-03" db="EMBL/GenBank/DDBJ databases">
        <title>The Genome Sequence of Anncaliia algerae insect isolate PRA339.</title>
        <authorList>
            <consortium name="The Broad Institute Genome Sequencing Platform"/>
            <consortium name="The Broad Institute Genome Sequencing Center for Infectious Disease"/>
            <person name="Cuomo C."/>
            <person name="Becnel J."/>
            <person name="Sanscrainte N."/>
            <person name="Walker B."/>
            <person name="Young S.K."/>
            <person name="Zeng Q."/>
            <person name="Gargeya S."/>
            <person name="Fitzgerald M."/>
            <person name="Haas B."/>
            <person name="Abouelleil A."/>
            <person name="Alvarado L."/>
            <person name="Arachchi H.M."/>
            <person name="Berlin A.M."/>
            <person name="Chapman S.B."/>
            <person name="Dewar J."/>
            <person name="Goldberg J."/>
            <person name="Griggs A."/>
            <person name="Gujja S."/>
            <person name="Hansen M."/>
            <person name="Howarth C."/>
            <person name="Imamovic A."/>
            <person name="Larimer J."/>
            <person name="McCowan C."/>
            <person name="Murphy C."/>
            <person name="Neiman D."/>
            <person name="Pearson M."/>
            <person name="Priest M."/>
            <person name="Roberts A."/>
            <person name="Saif S."/>
            <person name="Shea T."/>
            <person name="Sisk P."/>
            <person name="Sykes S."/>
            <person name="Wortman J."/>
            <person name="Nusbaum C."/>
            <person name="Birren B."/>
        </authorList>
    </citation>
    <scope>NUCLEOTIDE SEQUENCE [LARGE SCALE GENOMIC DNA]</scope>
    <source>
        <strain evidence="1 2">PRA339</strain>
    </source>
</reference>
<gene>
    <name evidence="1" type="ORF">H312_02420</name>
</gene>